<dbReference type="AlphaFoldDB" id="A0A3S5BSW2"/>
<comment type="caution">
    <text evidence="1">The sequence shown here is derived from an EMBL/GenBank/DDBJ whole genome shotgun (WGS) entry which is preliminary data.</text>
</comment>
<dbReference type="Proteomes" id="UP000784294">
    <property type="component" value="Unassembled WGS sequence"/>
</dbReference>
<gene>
    <name evidence="1" type="ORF">PXEA_LOCUS10291</name>
</gene>
<evidence type="ECO:0000313" key="1">
    <source>
        <dbReference type="EMBL" id="VEL16851.1"/>
    </source>
</evidence>
<reference evidence="1" key="1">
    <citation type="submission" date="2018-11" db="EMBL/GenBank/DDBJ databases">
        <authorList>
            <consortium name="Pathogen Informatics"/>
        </authorList>
    </citation>
    <scope>NUCLEOTIDE SEQUENCE</scope>
</reference>
<keyword evidence="2" id="KW-1185">Reference proteome</keyword>
<protein>
    <submittedName>
        <fullName evidence="1">Uncharacterized protein</fullName>
    </submittedName>
</protein>
<dbReference type="OrthoDB" id="6249236at2759"/>
<sequence>MPALGVSLVQAIRGLKTGQSDFGASAGGVASVPLASLAAGLQALTTICPLRIAWLFCGHLWADTGLMDAFLADLRGNRNGLSSGCKASGRHGGGSLLASIEPAWQFTGSLSEAVGDGVTPLSVVMAETANKLQEGLPGGRMDVVTREHLVPCPVYISRLARRSNTLAPSGAVQACSSVSADRLNSCGHRYANQAQYTTGSDVSDTVGKMEQFPWLPTHSFSLQPQFRLQASSSAPSRLVQLVSPATSHGPSLPVSPNPGDGTILDALLDAADEPTAPALFHNSTVTAVVTNPTASTVPLTSAGSGSAVSLQLHRLRSLLSEPGDRLTTVLPSRPLSFGSLELSSSRLFPRLPTEHKLNATEPNEMPINLA</sequence>
<name>A0A3S5BSW2_9PLAT</name>
<evidence type="ECO:0000313" key="2">
    <source>
        <dbReference type="Proteomes" id="UP000784294"/>
    </source>
</evidence>
<dbReference type="EMBL" id="CAAALY010030109">
    <property type="protein sequence ID" value="VEL16851.1"/>
    <property type="molecule type" value="Genomic_DNA"/>
</dbReference>
<proteinExistence type="predicted"/>
<accession>A0A3S5BSW2</accession>
<organism evidence="1 2">
    <name type="scientific">Protopolystoma xenopodis</name>
    <dbReference type="NCBI Taxonomy" id="117903"/>
    <lineage>
        <taxon>Eukaryota</taxon>
        <taxon>Metazoa</taxon>
        <taxon>Spiralia</taxon>
        <taxon>Lophotrochozoa</taxon>
        <taxon>Platyhelminthes</taxon>
        <taxon>Monogenea</taxon>
        <taxon>Polyopisthocotylea</taxon>
        <taxon>Polystomatidea</taxon>
        <taxon>Polystomatidae</taxon>
        <taxon>Protopolystoma</taxon>
    </lineage>
</organism>